<proteinExistence type="predicted"/>
<evidence type="ECO:0000313" key="2">
    <source>
        <dbReference type="EMBL" id="KLO19350.1"/>
    </source>
</evidence>
<dbReference type="Gene3D" id="1.10.510.10">
    <property type="entry name" value="Transferase(Phosphotransferase) domain 1"/>
    <property type="match status" value="1"/>
</dbReference>
<dbReference type="OrthoDB" id="5987198at2759"/>
<feature type="domain" description="Protein kinase" evidence="1">
    <location>
        <begin position="1"/>
        <end position="359"/>
    </location>
</feature>
<dbReference type="GO" id="GO:0004672">
    <property type="term" value="F:protein kinase activity"/>
    <property type="evidence" value="ECO:0007669"/>
    <property type="project" value="InterPro"/>
</dbReference>
<dbReference type="AlphaFoldDB" id="A0A0H2S516"/>
<organism evidence="2 3">
    <name type="scientific">Schizopora paradoxa</name>
    <dbReference type="NCBI Taxonomy" id="27342"/>
    <lineage>
        <taxon>Eukaryota</taxon>
        <taxon>Fungi</taxon>
        <taxon>Dikarya</taxon>
        <taxon>Basidiomycota</taxon>
        <taxon>Agaricomycotina</taxon>
        <taxon>Agaricomycetes</taxon>
        <taxon>Hymenochaetales</taxon>
        <taxon>Schizoporaceae</taxon>
        <taxon>Schizopora</taxon>
    </lineage>
</organism>
<dbReference type="EMBL" id="KQ085887">
    <property type="protein sequence ID" value="KLO19350.1"/>
    <property type="molecule type" value="Genomic_DNA"/>
</dbReference>
<dbReference type="InterPro" id="IPR011009">
    <property type="entry name" value="Kinase-like_dom_sf"/>
</dbReference>
<evidence type="ECO:0000313" key="3">
    <source>
        <dbReference type="Proteomes" id="UP000053477"/>
    </source>
</evidence>
<sequence>PNEILWRDRFDILQRHGYLLRSRFRPGWVPSWKNTDLSPYVTSAKTHSAPRFVRPQCIDATRMRDGISVFVKRVVKDAAETEIQQYLSSDGRKHDPMNHSCPILDVFRDPDDEDYEYIVLPVLRSFNDPPFYAVVEVLDFMKQTLEGLLFLHNYTVAHCDCAAPNIMMDGRPLYPEGFHPAHQFKHPTVFGFAEHNKRLYSPPVKYYFIDFGMSTMYNEEWGSDPRKWNTPNGHEQDAPEIRNYSLDKTFNAYLLDIFVLGKVYEKSLLEHYSNISIIRPIVEGMTREVPEERLALHDALAMLSTIRRSLSVFRLRGRLHPMGEIENRTCAKDIRAFLIDLPNLFRYFVSKLLLRAPPS</sequence>
<name>A0A0H2S516_9AGAM</name>
<evidence type="ECO:0000259" key="1">
    <source>
        <dbReference type="PROSITE" id="PS50011"/>
    </source>
</evidence>
<dbReference type="Proteomes" id="UP000053477">
    <property type="component" value="Unassembled WGS sequence"/>
</dbReference>
<feature type="non-terminal residue" evidence="2">
    <location>
        <position position="1"/>
    </location>
</feature>
<protein>
    <recommendedName>
        <fullName evidence="1">Protein kinase domain-containing protein</fullName>
    </recommendedName>
</protein>
<gene>
    <name evidence="2" type="ORF">SCHPADRAFT_818269</name>
</gene>
<dbReference type="InParanoid" id="A0A0H2S516"/>
<dbReference type="STRING" id="27342.A0A0H2S516"/>
<dbReference type="SUPFAM" id="SSF56112">
    <property type="entry name" value="Protein kinase-like (PK-like)"/>
    <property type="match status" value="1"/>
</dbReference>
<reference evidence="2 3" key="1">
    <citation type="submission" date="2015-04" db="EMBL/GenBank/DDBJ databases">
        <title>Complete genome sequence of Schizopora paradoxa KUC8140, a cosmopolitan wood degrader in East Asia.</title>
        <authorList>
            <consortium name="DOE Joint Genome Institute"/>
            <person name="Min B."/>
            <person name="Park H."/>
            <person name="Jang Y."/>
            <person name="Kim J.-J."/>
            <person name="Kim K.H."/>
            <person name="Pangilinan J."/>
            <person name="Lipzen A."/>
            <person name="Riley R."/>
            <person name="Grigoriev I.V."/>
            <person name="Spatafora J.W."/>
            <person name="Choi I.-G."/>
        </authorList>
    </citation>
    <scope>NUCLEOTIDE SEQUENCE [LARGE SCALE GENOMIC DNA]</scope>
    <source>
        <strain evidence="2 3">KUC8140</strain>
    </source>
</reference>
<accession>A0A0H2S516</accession>
<dbReference type="InterPro" id="IPR000719">
    <property type="entry name" value="Prot_kinase_dom"/>
</dbReference>
<dbReference type="GO" id="GO:0005524">
    <property type="term" value="F:ATP binding"/>
    <property type="evidence" value="ECO:0007669"/>
    <property type="project" value="InterPro"/>
</dbReference>
<keyword evidence="3" id="KW-1185">Reference proteome</keyword>
<dbReference type="PROSITE" id="PS50011">
    <property type="entry name" value="PROTEIN_KINASE_DOM"/>
    <property type="match status" value="1"/>
</dbReference>